<reference evidence="3" key="2">
    <citation type="submission" date="2019-11" db="EMBL/GenBank/DDBJ databases">
        <title>Improved Assembly of Tolypothrix boutellei genome.</title>
        <authorList>
            <person name="Sarangi A.N."/>
            <person name="Mukherjee M."/>
            <person name="Ghosh S."/>
            <person name="Singh D."/>
            <person name="Das A."/>
            <person name="Kant S."/>
            <person name="Prusty A."/>
            <person name="Tripathy S."/>
        </authorList>
    </citation>
    <scope>NUCLEOTIDE SEQUENCE</scope>
    <source>
        <strain evidence="3">VB521301</strain>
    </source>
</reference>
<dbReference type="RefSeq" id="WP_038085837.1">
    <property type="nucleotide sequence ID" value="NZ_JHEG04000001.1"/>
</dbReference>
<keyword evidence="1" id="KW-0812">Transmembrane</keyword>
<dbReference type="PANTHER" id="PTHR30336:SF20">
    <property type="entry name" value="DUF218 DOMAIN-CONTAINING PROTEIN"/>
    <property type="match status" value="1"/>
</dbReference>
<proteinExistence type="predicted"/>
<name>A0A0C1N6H1_9CYAN</name>
<dbReference type="Pfam" id="PF02698">
    <property type="entry name" value="DUF218"/>
    <property type="match status" value="1"/>
</dbReference>
<dbReference type="EMBL" id="JHEG02000059">
    <property type="protein sequence ID" value="KIE08066.1"/>
    <property type="molecule type" value="Genomic_DNA"/>
</dbReference>
<organism evidence="4">
    <name type="scientific">Tolypothrix bouteillei VB521301</name>
    <dbReference type="NCBI Taxonomy" id="1479485"/>
    <lineage>
        <taxon>Bacteria</taxon>
        <taxon>Bacillati</taxon>
        <taxon>Cyanobacteriota</taxon>
        <taxon>Cyanophyceae</taxon>
        <taxon>Nostocales</taxon>
        <taxon>Tolypothrichaceae</taxon>
        <taxon>Tolypothrix</taxon>
    </lineage>
</organism>
<dbReference type="STRING" id="1479485.DA73_0237555"/>
<keyword evidence="1" id="KW-0472">Membrane</keyword>
<dbReference type="InterPro" id="IPR003848">
    <property type="entry name" value="DUF218"/>
</dbReference>
<accession>A0A0C1N6H1</accession>
<dbReference type="OrthoDB" id="9782395at2"/>
<dbReference type="AlphaFoldDB" id="A0A0C1N6H1"/>
<evidence type="ECO:0000313" key="3">
    <source>
        <dbReference type="EMBL" id="KAF3891259.1"/>
    </source>
</evidence>
<evidence type="ECO:0000259" key="2">
    <source>
        <dbReference type="Pfam" id="PF02698"/>
    </source>
</evidence>
<dbReference type="InterPro" id="IPR051599">
    <property type="entry name" value="Cell_Envelope_Assoc"/>
</dbReference>
<keyword evidence="5" id="KW-1185">Reference proteome</keyword>
<dbReference type="PANTHER" id="PTHR30336">
    <property type="entry name" value="INNER MEMBRANE PROTEIN, PROBABLE PERMEASE"/>
    <property type="match status" value="1"/>
</dbReference>
<reference evidence="4" key="1">
    <citation type="journal article" date="2015" name="Genome Announc.">
        <title>Draft Genome Sequence of Tolypothrix boutellei Strain VB521301.</title>
        <authorList>
            <person name="Chandrababunaidu M.M."/>
            <person name="Singh D."/>
            <person name="Sen D."/>
            <person name="Bhan S."/>
            <person name="Das S."/>
            <person name="Gupta A."/>
            <person name="Adhikary S.P."/>
            <person name="Tripathy S."/>
        </authorList>
    </citation>
    <scope>NUCLEOTIDE SEQUENCE</scope>
    <source>
        <strain evidence="4">VB521301</strain>
    </source>
</reference>
<gene>
    <name evidence="4" type="ORF">DA73_0237555</name>
    <name evidence="3" type="ORF">DA73_0400032495</name>
</gene>
<evidence type="ECO:0000313" key="4">
    <source>
        <dbReference type="EMBL" id="KIE08066.1"/>
    </source>
</evidence>
<evidence type="ECO:0000313" key="5">
    <source>
        <dbReference type="Proteomes" id="UP000029738"/>
    </source>
</evidence>
<keyword evidence="1" id="KW-1133">Transmembrane helix</keyword>
<feature type="domain" description="DUF218" evidence="2">
    <location>
        <begin position="42"/>
        <end position="154"/>
    </location>
</feature>
<evidence type="ECO:0000256" key="1">
    <source>
        <dbReference type="SAM" id="Phobius"/>
    </source>
</evidence>
<feature type="transmembrane region" description="Helical" evidence="1">
    <location>
        <begin position="12"/>
        <end position="33"/>
    </location>
</feature>
<dbReference type="CDD" id="cd06259">
    <property type="entry name" value="YdcF-like"/>
    <property type="match status" value="1"/>
</dbReference>
<dbReference type="Proteomes" id="UP000029738">
    <property type="component" value="Unassembled WGS sequence"/>
</dbReference>
<protein>
    <submittedName>
        <fullName evidence="3">YdcF family protein</fullName>
    </submittedName>
</protein>
<comment type="caution">
    <text evidence="4">The sequence shown here is derived from an EMBL/GenBank/DDBJ whole genome shotgun (WGS) entry which is preliminary data.</text>
</comment>
<sequence>MKQLQSYLKKYWFFTVVGLFIVLLSIIPIRLAITSYQNPFPQAIFTLGGGIDREKFTAQFAQYFPNLEIWVSSGTNKDQAKSVFQAFGISNQRLHLDYRAVDTVTNFTSLVSDFKQRQIQHLYLITSDFHMPRAKVIATLVLGSQGITFTPLSVPSNRPKEPLMNILRDCCRSLLWILTGRTGASLNSYVIYSSYAFR</sequence>
<dbReference type="EMBL" id="JHEG04000001">
    <property type="protein sequence ID" value="KAF3891259.1"/>
    <property type="molecule type" value="Genomic_DNA"/>
</dbReference>
<dbReference type="GO" id="GO:0005886">
    <property type="term" value="C:plasma membrane"/>
    <property type="evidence" value="ECO:0007669"/>
    <property type="project" value="TreeGrafter"/>
</dbReference>